<gene>
    <name evidence="10" type="primary">outO</name>
    <name evidence="10" type="ORF">ERS852491_03020</name>
</gene>
<evidence type="ECO:0000256" key="6">
    <source>
        <dbReference type="ARBA" id="ARBA00023136"/>
    </source>
</evidence>
<evidence type="ECO:0000256" key="5">
    <source>
        <dbReference type="ARBA" id="ARBA00022989"/>
    </source>
</evidence>
<dbReference type="Proteomes" id="UP000095544">
    <property type="component" value="Unassembled WGS sequence"/>
</dbReference>
<dbReference type="GO" id="GO:0004190">
    <property type="term" value="F:aspartic-type endopeptidase activity"/>
    <property type="evidence" value="ECO:0007669"/>
    <property type="project" value="InterPro"/>
</dbReference>
<dbReference type="Gene3D" id="1.20.120.1220">
    <property type="match status" value="1"/>
</dbReference>
<dbReference type="PANTHER" id="PTHR30487:SF0">
    <property type="entry name" value="PREPILIN LEADER PEPTIDASE_N-METHYLTRANSFERASE-RELATED"/>
    <property type="match status" value="1"/>
</dbReference>
<evidence type="ECO:0000313" key="10">
    <source>
        <dbReference type="EMBL" id="CUO70273.1"/>
    </source>
</evidence>
<feature type="domain" description="Prepilin peptidase A24 N-terminal" evidence="9">
    <location>
        <begin position="17"/>
        <end position="98"/>
    </location>
</feature>
<feature type="transmembrane region" description="Helical" evidence="7">
    <location>
        <begin position="201"/>
        <end position="221"/>
    </location>
</feature>
<evidence type="ECO:0000256" key="2">
    <source>
        <dbReference type="ARBA" id="ARBA00005801"/>
    </source>
</evidence>
<dbReference type="OrthoDB" id="9789291at2"/>
<accession>A0A174H5U0</accession>
<dbReference type="AlphaFoldDB" id="A0A174H5U0"/>
<dbReference type="PANTHER" id="PTHR30487">
    <property type="entry name" value="TYPE 4 PREPILIN-LIKE PROTEINS LEADER PEPTIDE-PROCESSING ENZYME"/>
    <property type="match status" value="1"/>
</dbReference>
<keyword evidence="3" id="KW-1003">Cell membrane</keyword>
<dbReference type="RefSeq" id="WP_050639634.1">
    <property type="nucleotide sequence ID" value="NZ_CABKUE010000007.1"/>
</dbReference>
<feature type="domain" description="Prepilin type IV endopeptidase peptidase" evidence="8">
    <location>
        <begin position="114"/>
        <end position="217"/>
    </location>
</feature>
<feature type="transmembrane region" description="Helical" evidence="7">
    <location>
        <begin position="106"/>
        <end position="126"/>
    </location>
</feature>
<evidence type="ECO:0000313" key="11">
    <source>
        <dbReference type="Proteomes" id="UP000095544"/>
    </source>
</evidence>
<evidence type="ECO:0000256" key="4">
    <source>
        <dbReference type="ARBA" id="ARBA00022692"/>
    </source>
</evidence>
<reference evidence="10 11" key="1">
    <citation type="submission" date="2015-09" db="EMBL/GenBank/DDBJ databases">
        <authorList>
            <consortium name="Pathogen Informatics"/>
        </authorList>
    </citation>
    <scope>NUCLEOTIDE SEQUENCE [LARGE SCALE GENOMIC DNA]</scope>
    <source>
        <strain evidence="10 11">2789STDY5834876</strain>
    </source>
</reference>
<feature type="transmembrane region" description="Helical" evidence="7">
    <location>
        <begin position="160"/>
        <end position="181"/>
    </location>
</feature>
<protein>
    <submittedName>
        <fullName evidence="10">Pectic enzymes secretion protein outO</fullName>
    </submittedName>
</protein>
<dbReference type="InterPro" id="IPR010627">
    <property type="entry name" value="Prepilin_pept_A24_N"/>
</dbReference>
<evidence type="ECO:0000256" key="1">
    <source>
        <dbReference type="ARBA" id="ARBA00004651"/>
    </source>
</evidence>
<comment type="subcellular location">
    <subcellularLocation>
        <location evidence="1">Cell membrane</location>
        <topology evidence="1">Multi-pass membrane protein</topology>
    </subcellularLocation>
</comment>
<feature type="transmembrane region" description="Helical" evidence="7">
    <location>
        <begin position="132"/>
        <end position="151"/>
    </location>
</feature>
<keyword evidence="6 7" id="KW-0472">Membrane</keyword>
<dbReference type="STRING" id="39482.ERS852491_03020"/>
<evidence type="ECO:0000256" key="7">
    <source>
        <dbReference type="SAM" id="Phobius"/>
    </source>
</evidence>
<dbReference type="InterPro" id="IPR050882">
    <property type="entry name" value="Prepilin_peptidase/N-MTase"/>
</dbReference>
<evidence type="ECO:0000259" key="9">
    <source>
        <dbReference type="Pfam" id="PF06750"/>
    </source>
</evidence>
<dbReference type="GO" id="GO:0006465">
    <property type="term" value="P:signal peptide processing"/>
    <property type="evidence" value="ECO:0007669"/>
    <property type="project" value="TreeGrafter"/>
</dbReference>
<sequence>MGLIICEALLCILLFFAGACVFSFLNVIVYRVPKKMSFIRGRSVCPACHHELGAADLIPIFSYLFLRGKCRYCGGKIGARDTLAEAAGGAAALFCAIYYGYDGGDYAKAVLVFAFAGVLTVVALMDLDTMEIADGCSIAIVVLAAAGLFFMKEVTIGQRLIGMVCISVPMLLLAIAVPGAFGGGDIKLMAAGGLFLGWRTVLASAIIGILLGGGYGIYLLASGKKGRKEQFAFGPFLCAGMILGLLFGNQMIDWYLGILI</sequence>
<comment type="similarity">
    <text evidence="2">Belongs to the peptidase A24 family.</text>
</comment>
<dbReference type="Pfam" id="PF01478">
    <property type="entry name" value="Peptidase_A24"/>
    <property type="match status" value="1"/>
</dbReference>
<name>A0A174H5U0_9FIRM</name>
<organism evidence="10 11">
    <name type="scientific">Faecalicatena contorta</name>
    <dbReference type="NCBI Taxonomy" id="39482"/>
    <lineage>
        <taxon>Bacteria</taxon>
        <taxon>Bacillati</taxon>
        <taxon>Bacillota</taxon>
        <taxon>Clostridia</taxon>
        <taxon>Lachnospirales</taxon>
        <taxon>Lachnospiraceae</taxon>
        <taxon>Faecalicatena</taxon>
    </lineage>
</organism>
<feature type="transmembrane region" description="Helical" evidence="7">
    <location>
        <begin position="233"/>
        <end position="252"/>
    </location>
</feature>
<dbReference type="InterPro" id="IPR000045">
    <property type="entry name" value="Prepilin_IV_endopep_pep"/>
</dbReference>
<keyword evidence="5 7" id="KW-1133">Transmembrane helix</keyword>
<dbReference type="GO" id="GO:0005886">
    <property type="term" value="C:plasma membrane"/>
    <property type="evidence" value="ECO:0007669"/>
    <property type="project" value="UniProtKB-SubCell"/>
</dbReference>
<evidence type="ECO:0000259" key="8">
    <source>
        <dbReference type="Pfam" id="PF01478"/>
    </source>
</evidence>
<dbReference type="EMBL" id="CYZU01000029">
    <property type="protein sequence ID" value="CUO70273.1"/>
    <property type="molecule type" value="Genomic_DNA"/>
</dbReference>
<feature type="transmembrane region" description="Helical" evidence="7">
    <location>
        <begin position="12"/>
        <end position="32"/>
    </location>
</feature>
<proteinExistence type="inferred from homology"/>
<evidence type="ECO:0000256" key="3">
    <source>
        <dbReference type="ARBA" id="ARBA00022475"/>
    </source>
</evidence>
<keyword evidence="4 7" id="KW-0812">Transmembrane</keyword>
<dbReference type="Pfam" id="PF06750">
    <property type="entry name" value="A24_N_bact"/>
    <property type="match status" value="1"/>
</dbReference>